<evidence type="ECO:0000313" key="2">
    <source>
        <dbReference type="EMBL" id="KAJ8349214.1"/>
    </source>
</evidence>
<comment type="caution">
    <text evidence="2">The sequence shown here is derived from an EMBL/GenBank/DDBJ whole genome shotgun (WGS) entry which is preliminary data.</text>
</comment>
<sequence>MDTAYAAYCDVLSSQELPQPASDERLLHSHSQWHILHNTTTTELPPKRLRSRHPYNRVAQEMLRSTPEDLSTEHGWRHPGSRDGSLLEPHVSTTTSGTLEMVLQEKIYHAVNGPY</sequence>
<dbReference type="AlphaFoldDB" id="A0AAD7R0D8"/>
<proteinExistence type="predicted"/>
<accession>A0AAD7R0D8</accession>
<keyword evidence="3" id="KW-1185">Reference proteome</keyword>
<dbReference type="Proteomes" id="UP001221898">
    <property type="component" value="Unassembled WGS sequence"/>
</dbReference>
<protein>
    <submittedName>
        <fullName evidence="2">Uncharacterized protein</fullName>
    </submittedName>
</protein>
<evidence type="ECO:0000256" key="1">
    <source>
        <dbReference type="SAM" id="MobiDB-lite"/>
    </source>
</evidence>
<name>A0AAD7R0D8_9TELE</name>
<gene>
    <name evidence="2" type="ORF">AAFF_G00179170</name>
</gene>
<evidence type="ECO:0000313" key="3">
    <source>
        <dbReference type="Proteomes" id="UP001221898"/>
    </source>
</evidence>
<feature type="region of interest" description="Disordered" evidence="1">
    <location>
        <begin position="64"/>
        <end position="91"/>
    </location>
</feature>
<reference evidence="2" key="1">
    <citation type="journal article" date="2023" name="Science">
        <title>Genome structures resolve the early diversification of teleost fishes.</title>
        <authorList>
            <person name="Parey E."/>
            <person name="Louis A."/>
            <person name="Montfort J."/>
            <person name="Bouchez O."/>
            <person name="Roques C."/>
            <person name="Iampietro C."/>
            <person name="Lluch J."/>
            <person name="Castinel A."/>
            <person name="Donnadieu C."/>
            <person name="Desvignes T."/>
            <person name="Floi Bucao C."/>
            <person name="Jouanno E."/>
            <person name="Wen M."/>
            <person name="Mejri S."/>
            <person name="Dirks R."/>
            <person name="Jansen H."/>
            <person name="Henkel C."/>
            <person name="Chen W.J."/>
            <person name="Zahm M."/>
            <person name="Cabau C."/>
            <person name="Klopp C."/>
            <person name="Thompson A.W."/>
            <person name="Robinson-Rechavi M."/>
            <person name="Braasch I."/>
            <person name="Lecointre G."/>
            <person name="Bobe J."/>
            <person name="Postlethwait J.H."/>
            <person name="Berthelot C."/>
            <person name="Roest Crollius H."/>
            <person name="Guiguen Y."/>
        </authorList>
    </citation>
    <scope>NUCLEOTIDE SEQUENCE</scope>
    <source>
        <strain evidence="2">NC1722</strain>
    </source>
</reference>
<organism evidence="2 3">
    <name type="scientific">Aldrovandia affinis</name>
    <dbReference type="NCBI Taxonomy" id="143900"/>
    <lineage>
        <taxon>Eukaryota</taxon>
        <taxon>Metazoa</taxon>
        <taxon>Chordata</taxon>
        <taxon>Craniata</taxon>
        <taxon>Vertebrata</taxon>
        <taxon>Euteleostomi</taxon>
        <taxon>Actinopterygii</taxon>
        <taxon>Neopterygii</taxon>
        <taxon>Teleostei</taxon>
        <taxon>Notacanthiformes</taxon>
        <taxon>Halosauridae</taxon>
        <taxon>Aldrovandia</taxon>
    </lineage>
</organism>
<dbReference type="EMBL" id="JAINUG010002384">
    <property type="protein sequence ID" value="KAJ8349214.1"/>
    <property type="molecule type" value="Genomic_DNA"/>
</dbReference>